<dbReference type="HAMAP" id="MF_00156">
    <property type="entry name" value="PanB"/>
    <property type="match status" value="1"/>
</dbReference>
<dbReference type="SUPFAM" id="SSF51621">
    <property type="entry name" value="Phosphoenolpyruvate/pyruvate domain"/>
    <property type="match status" value="1"/>
</dbReference>
<dbReference type="InterPro" id="IPR040442">
    <property type="entry name" value="Pyrv_kinase-like_dom_sf"/>
</dbReference>
<evidence type="ECO:0000256" key="4">
    <source>
        <dbReference type="ARBA" id="ARBA00022679"/>
    </source>
</evidence>
<comment type="catalytic activity">
    <reaction evidence="5">
        <text>(6R)-5,10-methylene-5,6,7,8-tetrahydrofolate + 3-methyl-2-oxobutanoate + H2O = 2-dehydropantoate + (6S)-5,6,7,8-tetrahydrofolate</text>
        <dbReference type="Rhea" id="RHEA:11824"/>
        <dbReference type="ChEBI" id="CHEBI:11561"/>
        <dbReference type="ChEBI" id="CHEBI:11851"/>
        <dbReference type="ChEBI" id="CHEBI:15377"/>
        <dbReference type="ChEBI" id="CHEBI:15636"/>
        <dbReference type="ChEBI" id="CHEBI:57453"/>
        <dbReference type="EC" id="2.1.2.11"/>
    </reaction>
</comment>
<name>A0ABX0MBT9_9BURK</name>
<reference evidence="6 7" key="1">
    <citation type="submission" date="2019-09" db="EMBL/GenBank/DDBJ databases">
        <title>Taxonomy of Antarctic Massilia spp.: description of Massilia rubra sp. nov., Massilia aquatica sp. nov., Massilia mucilaginosa sp. nov., Massilia frigida sp. nov. isolated from streams, lakes and regoliths.</title>
        <authorList>
            <person name="Holochova P."/>
            <person name="Sedlacek I."/>
            <person name="Kralova S."/>
            <person name="Maslanova I."/>
            <person name="Busse H.-J."/>
            <person name="Stankova E."/>
            <person name="Vrbovska V."/>
            <person name="Kovarovic V."/>
            <person name="Bartak M."/>
            <person name="Svec P."/>
            <person name="Pantucek R."/>
        </authorList>
    </citation>
    <scope>NUCLEOTIDE SEQUENCE [LARGE SCALE GENOMIC DNA]</scope>
    <source>
        <strain evidence="6 7">CCM 8693</strain>
    </source>
</reference>
<comment type="subunit">
    <text evidence="2 5">Homodecamer; pentamer of dimers.</text>
</comment>
<keyword evidence="7" id="KW-1185">Reference proteome</keyword>
<dbReference type="InterPro" id="IPR003700">
    <property type="entry name" value="Pantoate_hydroxy_MeTrfase"/>
</dbReference>
<dbReference type="Gene3D" id="3.20.20.60">
    <property type="entry name" value="Phosphoenolpyruvate-binding domains"/>
    <property type="match status" value="1"/>
</dbReference>
<protein>
    <recommendedName>
        <fullName evidence="5">3-methyl-2-oxobutanoate hydroxymethyltransferase</fullName>
        <ecNumber evidence="5">2.1.2.11</ecNumber>
    </recommendedName>
    <alternativeName>
        <fullName evidence="5">Ketopantoate hydroxymethyltransferase</fullName>
        <shortName evidence="5">KPHMT</shortName>
    </alternativeName>
</protein>
<comment type="function">
    <text evidence="5">Catalyzes the reversible reaction in which hydroxymethyl group from 5,10-methylenetetrahydrofolate is transferred onto alpha-ketoisovalerate to form ketopantoate.</text>
</comment>
<dbReference type="NCBIfam" id="TIGR00222">
    <property type="entry name" value="panB"/>
    <property type="match status" value="1"/>
</dbReference>
<feature type="binding site" evidence="5">
    <location>
        <position position="128"/>
    </location>
    <ligand>
        <name>Mg(2+)</name>
        <dbReference type="ChEBI" id="CHEBI:18420"/>
    </ligand>
</feature>
<dbReference type="PANTHER" id="PTHR20881:SF0">
    <property type="entry name" value="3-METHYL-2-OXOBUTANOATE HYDROXYMETHYLTRANSFERASE"/>
    <property type="match status" value="1"/>
</dbReference>
<feature type="binding site" evidence="5">
    <location>
        <position position="98"/>
    </location>
    <ligand>
        <name>Mg(2+)</name>
        <dbReference type="ChEBI" id="CHEBI:18420"/>
    </ligand>
</feature>
<comment type="caution">
    <text evidence="6">The sequence shown here is derived from an EMBL/GenBank/DDBJ whole genome shotgun (WGS) entry which is preliminary data.</text>
</comment>
<dbReference type="GO" id="GO:0003864">
    <property type="term" value="F:3-methyl-2-oxobutanoate hydroxymethyltransferase activity"/>
    <property type="evidence" value="ECO:0007669"/>
    <property type="project" value="UniProtKB-EC"/>
</dbReference>
<dbReference type="PANTHER" id="PTHR20881">
    <property type="entry name" value="3-METHYL-2-OXOBUTANOATE HYDROXYMETHYLTRANSFERASE"/>
    <property type="match status" value="1"/>
</dbReference>
<dbReference type="Pfam" id="PF02548">
    <property type="entry name" value="Pantoate_transf"/>
    <property type="match status" value="1"/>
</dbReference>
<dbReference type="EC" id="2.1.2.11" evidence="5"/>
<feature type="binding site" evidence="5">
    <location>
        <begin position="59"/>
        <end position="60"/>
    </location>
    <ligand>
        <name>3-methyl-2-oxobutanoate</name>
        <dbReference type="ChEBI" id="CHEBI:11851"/>
    </ligand>
</feature>
<evidence type="ECO:0000256" key="1">
    <source>
        <dbReference type="ARBA" id="ARBA00008676"/>
    </source>
</evidence>
<keyword evidence="5" id="KW-0963">Cytoplasm</keyword>
<evidence type="ECO:0000313" key="7">
    <source>
        <dbReference type="Proteomes" id="UP000819052"/>
    </source>
</evidence>
<feature type="active site" description="Proton acceptor" evidence="5">
    <location>
        <position position="195"/>
    </location>
</feature>
<comment type="similarity">
    <text evidence="1 5">Belongs to the PanB family.</text>
</comment>
<comment type="cofactor">
    <cofactor evidence="5">
        <name>Mg(2+)</name>
        <dbReference type="ChEBI" id="CHEBI:18420"/>
    </cofactor>
    <text evidence="5">Binds 1 Mg(2+) ion per subunit.</text>
</comment>
<gene>
    <name evidence="5 6" type="primary">panB</name>
    <name evidence="6" type="ORF">F1609_31485</name>
</gene>
<keyword evidence="4 5" id="KW-0808">Transferase</keyword>
<evidence type="ECO:0000313" key="6">
    <source>
        <dbReference type="EMBL" id="NHZ44645.1"/>
    </source>
</evidence>
<dbReference type="Proteomes" id="UP000819052">
    <property type="component" value="Unassembled WGS sequence"/>
</dbReference>
<dbReference type="InterPro" id="IPR015813">
    <property type="entry name" value="Pyrv/PenolPyrv_kinase-like_dom"/>
</dbReference>
<dbReference type="NCBIfam" id="NF001452">
    <property type="entry name" value="PRK00311.1"/>
    <property type="match status" value="1"/>
</dbReference>
<evidence type="ECO:0000256" key="3">
    <source>
        <dbReference type="ARBA" id="ARBA00022655"/>
    </source>
</evidence>
<dbReference type="CDD" id="cd06557">
    <property type="entry name" value="KPHMT-like"/>
    <property type="match status" value="1"/>
</dbReference>
<feature type="binding site" evidence="5">
    <location>
        <position position="59"/>
    </location>
    <ligand>
        <name>Mg(2+)</name>
        <dbReference type="ChEBI" id="CHEBI:18420"/>
    </ligand>
</feature>
<dbReference type="EMBL" id="VVIW01000036">
    <property type="protein sequence ID" value="NHZ44645.1"/>
    <property type="molecule type" value="Genomic_DNA"/>
</dbReference>
<dbReference type="PIRSF" id="PIRSF000388">
    <property type="entry name" value="Pantoate_hydroxy_MeTrfase"/>
    <property type="match status" value="1"/>
</dbReference>
<comment type="subcellular location">
    <subcellularLocation>
        <location evidence="5">Cytoplasm</location>
    </subcellularLocation>
</comment>
<sequence>MTGGDTPAPVKPVMTKAVTIPSLNAMRASGAKITMLTCYDASFATLMDRCGVEVLLIGDSLGMVCNGHHSTLPVTVAEIVYHTAAVARGNKSAMVIADMPFGSYGTPEQAFNNAVQLMQAGAHMIKIEGGAWLAETVRFLTDRAIPVCAHLGLTPQSVHQLGGYKVQGKTIESAAQLKADSLALEAAGAAMVLYEAIPSALGKELTEALKIPTIGIGAGPDCSGQVLVMHDMLGVFPGRKARFVKNFMDGQTSIDAAVSAYVNAVKDGSFPAVEHCF</sequence>
<keyword evidence="3 5" id="KW-0566">Pantothenate biosynthesis</keyword>
<keyword evidence="5" id="KW-0460">Magnesium</keyword>
<evidence type="ECO:0000256" key="5">
    <source>
        <dbReference type="HAMAP-Rule" id="MF_00156"/>
    </source>
</evidence>
<evidence type="ECO:0000256" key="2">
    <source>
        <dbReference type="ARBA" id="ARBA00011424"/>
    </source>
</evidence>
<proteinExistence type="inferred from homology"/>
<feature type="binding site" evidence="5">
    <location>
        <position position="98"/>
    </location>
    <ligand>
        <name>3-methyl-2-oxobutanoate</name>
        <dbReference type="ChEBI" id="CHEBI:11851"/>
    </ligand>
</feature>
<comment type="pathway">
    <text evidence="5">Cofactor biosynthesis; (R)-pantothenate biosynthesis; (R)-pantoate from 3-methyl-2-oxobutanoate: step 1/2.</text>
</comment>
<organism evidence="6 7">
    <name type="scientific">Massilia aquatica</name>
    <dbReference type="NCBI Taxonomy" id="2609000"/>
    <lineage>
        <taxon>Bacteria</taxon>
        <taxon>Pseudomonadati</taxon>
        <taxon>Pseudomonadota</taxon>
        <taxon>Betaproteobacteria</taxon>
        <taxon>Burkholderiales</taxon>
        <taxon>Oxalobacteraceae</taxon>
        <taxon>Telluria group</taxon>
        <taxon>Massilia</taxon>
    </lineage>
</organism>
<keyword evidence="5" id="KW-0479">Metal-binding</keyword>
<accession>A0ABX0MBT9</accession>
<feature type="binding site" evidence="5">
    <location>
        <position position="126"/>
    </location>
    <ligand>
        <name>3-methyl-2-oxobutanoate</name>
        <dbReference type="ChEBI" id="CHEBI:11851"/>
    </ligand>
</feature>